<proteinExistence type="predicted"/>
<feature type="compositionally biased region" description="Polar residues" evidence="2">
    <location>
        <begin position="186"/>
        <end position="202"/>
    </location>
</feature>
<feature type="compositionally biased region" description="Polar residues" evidence="2">
    <location>
        <begin position="1"/>
        <end position="23"/>
    </location>
</feature>
<gene>
    <name evidence="3" type="ORF">K435DRAFT_847633</name>
</gene>
<feature type="region of interest" description="Disordered" evidence="2">
    <location>
        <begin position="1"/>
        <end position="25"/>
    </location>
</feature>
<evidence type="ECO:0000256" key="2">
    <source>
        <dbReference type="SAM" id="MobiDB-lite"/>
    </source>
</evidence>
<keyword evidence="1" id="KW-0175">Coiled coil</keyword>
<reference evidence="3 4" key="1">
    <citation type="journal article" date="2019" name="Nat. Ecol. Evol.">
        <title>Megaphylogeny resolves global patterns of mushroom evolution.</title>
        <authorList>
            <person name="Varga T."/>
            <person name="Krizsan K."/>
            <person name="Foldi C."/>
            <person name="Dima B."/>
            <person name="Sanchez-Garcia M."/>
            <person name="Sanchez-Ramirez S."/>
            <person name="Szollosi G.J."/>
            <person name="Szarkandi J.G."/>
            <person name="Papp V."/>
            <person name="Albert L."/>
            <person name="Andreopoulos W."/>
            <person name="Angelini C."/>
            <person name="Antonin V."/>
            <person name="Barry K.W."/>
            <person name="Bougher N.L."/>
            <person name="Buchanan P."/>
            <person name="Buyck B."/>
            <person name="Bense V."/>
            <person name="Catcheside P."/>
            <person name="Chovatia M."/>
            <person name="Cooper J."/>
            <person name="Damon W."/>
            <person name="Desjardin D."/>
            <person name="Finy P."/>
            <person name="Geml J."/>
            <person name="Haridas S."/>
            <person name="Hughes K."/>
            <person name="Justo A."/>
            <person name="Karasinski D."/>
            <person name="Kautmanova I."/>
            <person name="Kiss B."/>
            <person name="Kocsube S."/>
            <person name="Kotiranta H."/>
            <person name="LaButti K.M."/>
            <person name="Lechner B.E."/>
            <person name="Liimatainen K."/>
            <person name="Lipzen A."/>
            <person name="Lukacs Z."/>
            <person name="Mihaltcheva S."/>
            <person name="Morgado L.N."/>
            <person name="Niskanen T."/>
            <person name="Noordeloos M.E."/>
            <person name="Ohm R.A."/>
            <person name="Ortiz-Santana B."/>
            <person name="Ovrebo C."/>
            <person name="Racz N."/>
            <person name="Riley R."/>
            <person name="Savchenko A."/>
            <person name="Shiryaev A."/>
            <person name="Soop K."/>
            <person name="Spirin V."/>
            <person name="Szebenyi C."/>
            <person name="Tomsovsky M."/>
            <person name="Tulloss R.E."/>
            <person name="Uehling J."/>
            <person name="Grigoriev I.V."/>
            <person name="Vagvolgyi C."/>
            <person name="Papp T."/>
            <person name="Martin F.M."/>
            <person name="Miettinen O."/>
            <person name="Hibbett D.S."/>
            <person name="Nagy L.G."/>
        </authorList>
    </citation>
    <scope>NUCLEOTIDE SEQUENCE [LARGE SCALE GENOMIC DNA]</scope>
    <source>
        <strain evidence="3 4">CBS 962.96</strain>
    </source>
</reference>
<evidence type="ECO:0000313" key="3">
    <source>
        <dbReference type="EMBL" id="THV07824.1"/>
    </source>
</evidence>
<dbReference type="OrthoDB" id="3070190at2759"/>
<feature type="region of interest" description="Disordered" evidence="2">
    <location>
        <begin position="233"/>
        <end position="305"/>
    </location>
</feature>
<keyword evidence="4" id="KW-1185">Reference proteome</keyword>
<sequence length="649" mass="72071">MSSSAQQPEATTSKKQAVSSASFESHRHLKDALHFKRLQYKKDIAGQQALIEQLQKKNFELDQQVTRLQNRIKTLEDDLEASMPSGTIDADVPMDDSATFDNDEVYAESLAALMQQVEEGTQRFDEAQQNYSNELTKRQQDYEAQETQLLTEIAQLKTNLQTQQDSFTKRLNEKENYIATLTSRNAVSGSTSTTAKDTTANPRMSRRGGRGKRSVCFGTHALPVLPVTVDNNSPVAPGPATGAAVSPEAQHTPDFPPAATSTNASTYPPNDSRSRGLPATSSANGAPAAIGAGVRKPSPRSPSKTWRALMQEAADDAKRRLSKDELKSYRSLARSIWRERHDLDTDAEYVIYEPADSAAVTAYLEGGPGPREDAPLYFGDGYSASPWNRRIIEMLRDLTKIRIQEEYSHLPPVTDFYLENLYSDRLKSVVSYYNLYKKQWKQDEGRLETQEEARKRADRRIAEEHATKAANSLKTRKYNRRKLIADAVVKVKNTENASDLAVWQQWKRGLEVLGVDGQSDEEEEQLTLDGVAEVPVFTVLPAPWRATSMETGLRAIDSMASTCGLFSKSGARALPRVLSGTAKARDGNGVPEPGNDTTGCDNAAVGHAPKGLPRALYRESWLDKLNDVQKEQLEIDDSAFEWSEITYRA</sequence>
<protein>
    <submittedName>
        <fullName evidence="3">Uncharacterized protein</fullName>
    </submittedName>
</protein>
<evidence type="ECO:0000256" key="1">
    <source>
        <dbReference type="SAM" id="Coils"/>
    </source>
</evidence>
<feature type="compositionally biased region" description="Polar residues" evidence="2">
    <location>
        <begin position="259"/>
        <end position="271"/>
    </location>
</feature>
<evidence type="ECO:0000313" key="4">
    <source>
        <dbReference type="Proteomes" id="UP000297245"/>
    </source>
</evidence>
<dbReference type="EMBL" id="ML179036">
    <property type="protein sequence ID" value="THV07824.1"/>
    <property type="molecule type" value="Genomic_DNA"/>
</dbReference>
<name>A0A4S8MZ43_DENBC</name>
<feature type="coiled-coil region" evidence="1">
    <location>
        <begin position="37"/>
        <end position="78"/>
    </location>
</feature>
<dbReference type="AlphaFoldDB" id="A0A4S8MZ43"/>
<feature type="coiled-coil region" evidence="1">
    <location>
        <begin position="110"/>
        <end position="159"/>
    </location>
</feature>
<feature type="region of interest" description="Disordered" evidence="2">
    <location>
        <begin position="186"/>
        <end position="212"/>
    </location>
</feature>
<organism evidence="3 4">
    <name type="scientific">Dendrothele bispora (strain CBS 962.96)</name>
    <dbReference type="NCBI Taxonomy" id="1314807"/>
    <lineage>
        <taxon>Eukaryota</taxon>
        <taxon>Fungi</taxon>
        <taxon>Dikarya</taxon>
        <taxon>Basidiomycota</taxon>
        <taxon>Agaricomycotina</taxon>
        <taxon>Agaricomycetes</taxon>
        <taxon>Agaricomycetidae</taxon>
        <taxon>Agaricales</taxon>
        <taxon>Agaricales incertae sedis</taxon>
        <taxon>Dendrothele</taxon>
    </lineage>
</organism>
<dbReference type="Proteomes" id="UP000297245">
    <property type="component" value="Unassembled WGS sequence"/>
</dbReference>
<feature type="compositionally biased region" description="Low complexity" evidence="2">
    <location>
        <begin position="233"/>
        <end position="247"/>
    </location>
</feature>
<accession>A0A4S8MZ43</accession>